<dbReference type="GO" id="GO:0005737">
    <property type="term" value="C:cytoplasm"/>
    <property type="evidence" value="ECO:0007669"/>
    <property type="project" value="UniProtKB-SubCell"/>
</dbReference>
<keyword evidence="1" id="KW-0678">Repressor</keyword>
<dbReference type="InterPro" id="IPR050990">
    <property type="entry name" value="UPF0237/GcvR_regulator"/>
</dbReference>
<dbReference type="EMBL" id="LM997413">
    <property type="protein sequence ID" value="CEA03365.1"/>
    <property type="molecule type" value="Genomic_DNA"/>
</dbReference>
<name>A0A078MAP2_9PSED</name>
<dbReference type="PIRSF" id="PIRSF028103">
    <property type="entry name" value="GcvR"/>
    <property type="match status" value="1"/>
</dbReference>
<organism evidence="3">
    <name type="scientific">Pseudomonas saudimassiliensis</name>
    <dbReference type="NCBI Taxonomy" id="1461581"/>
    <lineage>
        <taxon>Bacteria</taxon>
        <taxon>Pseudomonadati</taxon>
        <taxon>Pseudomonadota</taxon>
        <taxon>Gammaproteobacteria</taxon>
        <taxon>Pseudomonadales</taxon>
        <taxon>Pseudomonadaceae</taxon>
        <taxon>Pseudomonas</taxon>
    </lineage>
</organism>
<dbReference type="GO" id="GO:0006355">
    <property type="term" value="P:regulation of DNA-templated transcription"/>
    <property type="evidence" value="ECO:0007669"/>
    <property type="project" value="UniProtKB-UniRule"/>
</dbReference>
<dbReference type="EMBL" id="LK391969">
    <property type="protein sequence ID" value="CEF26165.1"/>
    <property type="molecule type" value="Genomic_DNA"/>
</dbReference>
<feature type="domain" description="ACT" evidence="2">
    <location>
        <begin position="6"/>
        <end position="79"/>
    </location>
</feature>
<keyword evidence="1" id="KW-0963">Cytoplasm</keyword>
<dbReference type="Pfam" id="PF01842">
    <property type="entry name" value="ACT"/>
    <property type="match status" value="1"/>
</dbReference>
<evidence type="ECO:0000256" key="1">
    <source>
        <dbReference type="PIRNR" id="PIRNR028103"/>
    </source>
</evidence>
<dbReference type="InterPro" id="IPR016867">
    <property type="entry name" value="GcvR"/>
</dbReference>
<dbReference type="SUPFAM" id="SSF55021">
    <property type="entry name" value="ACT-like"/>
    <property type="match status" value="2"/>
</dbReference>
<dbReference type="InterPro" id="IPR002912">
    <property type="entry name" value="ACT_dom"/>
</dbReference>
<dbReference type="OrthoDB" id="12860at2"/>
<sequence>MTIPLILTVIAADKPGLVESLAQAISRHGGNWLDSRMARMAGQFAGILRVEVPTGEVEALRVELENMSGAGINVQLAISGQAEEPAPGTLLLSLVGNDRPGIVHEVSAVLARHGANIEQLDTRREPAPMSADPLFRASIRLGLSPHSDREALRADLEQLTDDLMVELEDLDEPPYQGQL</sequence>
<dbReference type="Pfam" id="PF13740">
    <property type="entry name" value="ACT_6"/>
    <property type="match status" value="1"/>
</dbReference>
<dbReference type="PANTHER" id="PTHR34875:SF6">
    <property type="entry name" value="UPF0237 PROTEIN MJ1558"/>
    <property type="match status" value="1"/>
</dbReference>
<protein>
    <recommendedName>
        <fullName evidence="1">Glycine cleavage system transcriptional repressor</fullName>
    </recommendedName>
</protein>
<feature type="domain" description="ACT" evidence="2">
    <location>
        <begin position="91"/>
        <end position="172"/>
    </location>
</feature>
<proteinExistence type="predicted"/>
<accession>A0A078MAP2</accession>
<dbReference type="RefSeq" id="WP_044498694.1">
    <property type="nucleotide sequence ID" value="NZ_LK391969.1"/>
</dbReference>
<evidence type="ECO:0000313" key="3">
    <source>
        <dbReference type="EMBL" id="CEA03365.1"/>
    </source>
</evidence>
<keyword evidence="1" id="KW-0804">Transcription</keyword>
<dbReference type="PROSITE" id="PS51671">
    <property type="entry name" value="ACT"/>
    <property type="match status" value="2"/>
</dbReference>
<gene>
    <name evidence="3" type="ORF">BN1049_01091</name>
</gene>
<dbReference type="InterPro" id="IPR045865">
    <property type="entry name" value="ACT-like_dom_sf"/>
</dbReference>
<comment type="subcellular location">
    <subcellularLocation>
        <location evidence="1">Cytoplasm</location>
    </subcellularLocation>
</comment>
<dbReference type="PANTHER" id="PTHR34875">
    <property type="entry name" value="UPF0237 PROTEIN MJ1558"/>
    <property type="match status" value="1"/>
</dbReference>
<dbReference type="CDD" id="cd04869">
    <property type="entry name" value="ACT_GcvR_2"/>
    <property type="match status" value="1"/>
</dbReference>
<dbReference type="AlphaFoldDB" id="A0A078MAP2"/>
<dbReference type="Gene3D" id="3.30.70.260">
    <property type="match status" value="2"/>
</dbReference>
<dbReference type="PATRIC" id="fig|1461581.3.peg.1068"/>
<reference evidence="3" key="1">
    <citation type="submission" date="2014-07" db="EMBL/GenBank/DDBJ databases">
        <authorList>
            <person name="Urmite Genomes Urmite Genomes"/>
        </authorList>
    </citation>
    <scope>NUCLEOTIDE SEQUENCE</scope>
    <source>
        <strain evidence="3">12M76_air</strain>
    </source>
</reference>
<evidence type="ECO:0000259" key="2">
    <source>
        <dbReference type="PROSITE" id="PS51671"/>
    </source>
</evidence>